<dbReference type="AlphaFoldDB" id="D9Q2K2"/>
<sequence length="195" mass="21844">MSERPLRLVRRLSGRASEFTTLLTSSRRPSRRTRALIKDLESAIYGVVRFTRGHESLRDLNSIAVANGFKRVVIINEWRGNPGLIVVYSPSEENLVEIGRLKIAGVKLRRELGRRDAGQCREVVSSSKDETTIYITKLLADAFQLRATERPDTDYLEVSLDGDQVTIAPRKLKTNAIFGPLLRVVVPDGSRKGQA</sequence>
<dbReference type="Proteomes" id="UP000000346">
    <property type="component" value="Chromosome"/>
</dbReference>
<protein>
    <recommendedName>
        <fullName evidence="2">Probable Brix domain-containing ribosomal biogenesis protein</fullName>
    </recommendedName>
</protein>
<reference evidence="4 5" key="1">
    <citation type="journal article" date="2010" name="Appl. Environ. Microbiol.">
        <title>The genome sequence of the crenarchaeon Acidilobus saccharovorans supports a new order, Acidilobales, and suggests an important ecological role in terrestrial acidic hot springs.</title>
        <authorList>
            <person name="Mardanov A.V."/>
            <person name="Svetlitchnyi V.A."/>
            <person name="Beletsky A.V."/>
            <person name="Prokofeva M.I."/>
            <person name="Bonch-Osmolovskaya E.A."/>
            <person name="Ravin N.V."/>
            <person name="Skryabin K.G."/>
        </authorList>
    </citation>
    <scope>NUCLEOTIDE SEQUENCE [LARGE SCALE GENOMIC DNA]</scope>
    <source>
        <strain evidence="5">DSM 16705 / JCM 18335 / VKM B-2471 / 345-15</strain>
    </source>
</reference>
<dbReference type="InterPro" id="IPR007109">
    <property type="entry name" value="Brix"/>
</dbReference>
<dbReference type="EMBL" id="CP001742">
    <property type="protein sequence ID" value="ADL19540.1"/>
    <property type="molecule type" value="Genomic_DNA"/>
</dbReference>
<evidence type="ECO:0000313" key="4">
    <source>
        <dbReference type="EMBL" id="ADL19540.1"/>
    </source>
</evidence>
<dbReference type="STRING" id="666510.ASAC_1135"/>
<dbReference type="InParanoid" id="D9Q2K2"/>
<evidence type="ECO:0000256" key="1">
    <source>
        <dbReference type="ARBA" id="ARBA00022517"/>
    </source>
</evidence>
<dbReference type="RefSeq" id="WP_013267052.1">
    <property type="nucleotide sequence ID" value="NC_014374.1"/>
</dbReference>
<keyword evidence="1 2" id="KW-0690">Ribosome biogenesis</keyword>
<dbReference type="eggNOG" id="arCOG03247">
    <property type="taxonomic scope" value="Archaea"/>
</dbReference>
<gene>
    <name evidence="4" type="ordered locus">ASAC_1135</name>
</gene>
<dbReference type="Gene3D" id="3.40.50.10480">
    <property type="entry name" value="Probable brix-domain ribosomal biogenesis protein"/>
    <property type="match status" value="1"/>
</dbReference>
<evidence type="ECO:0000313" key="5">
    <source>
        <dbReference type="Proteomes" id="UP000000346"/>
    </source>
</evidence>
<proteinExistence type="inferred from homology"/>
<dbReference type="SMART" id="SM00879">
    <property type="entry name" value="Brix"/>
    <property type="match status" value="1"/>
</dbReference>
<dbReference type="HOGENOM" id="CLU_107897_0_0_2"/>
<accession>D9Q2K2</accession>
<organism evidence="4 5">
    <name type="scientific">Acidilobus saccharovorans (strain DSM 16705 / JCM 18335 / VKM B-2471 / 345-15)</name>
    <dbReference type="NCBI Taxonomy" id="666510"/>
    <lineage>
        <taxon>Archaea</taxon>
        <taxon>Thermoproteota</taxon>
        <taxon>Thermoprotei</taxon>
        <taxon>Acidilobales</taxon>
        <taxon>Acidilobaceae</taxon>
        <taxon>Acidilobus</taxon>
    </lineage>
</organism>
<keyword evidence="5" id="KW-1185">Reference proteome</keyword>
<dbReference type="GO" id="GO:0019843">
    <property type="term" value="F:rRNA binding"/>
    <property type="evidence" value="ECO:0007669"/>
    <property type="project" value="InterPro"/>
</dbReference>
<name>D9Q2K2_ACIS3</name>
<evidence type="ECO:0000259" key="3">
    <source>
        <dbReference type="PROSITE" id="PS50833"/>
    </source>
</evidence>
<dbReference type="HAMAP" id="MF_00699">
    <property type="entry name" value="BriX"/>
    <property type="match status" value="1"/>
</dbReference>
<dbReference type="GeneID" id="9499386"/>
<dbReference type="PROSITE" id="PS50833">
    <property type="entry name" value="BRIX"/>
    <property type="match status" value="1"/>
</dbReference>
<evidence type="ECO:0000256" key="2">
    <source>
        <dbReference type="HAMAP-Rule" id="MF_00699"/>
    </source>
</evidence>
<dbReference type="OrthoDB" id="117530at2157"/>
<feature type="domain" description="Brix" evidence="3">
    <location>
        <begin position="19"/>
        <end position="195"/>
    </location>
</feature>
<dbReference type="GO" id="GO:0006364">
    <property type="term" value="P:rRNA processing"/>
    <property type="evidence" value="ECO:0007669"/>
    <property type="project" value="InterPro"/>
</dbReference>
<dbReference type="InterPro" id="IPR023548">
    <property type="entry name" value="Brix_dom_Rbsml_bgen_prot"/>
</dbReference>
<dbReference type="SUPFAM" id="SSF52954">
    <property type="entry name" value="Class II aaRS ABD-related"/>
    <property type="match status" value="1"/>
</dbReference>
<comment type="function">
    <text evidence="2">Probably involved in the biogenesis of the ribosome.</text>
</comment>
<dbReference type="KEGG" id="asc:ASAC_1135"/>